<dbReference type="Proteomes" id="UP000075531">
    <property type="component" value="Unassembled WGS sequence"/>
</dbReference>
<evidence type="ECO:0000313" key="5">
    <source>
        <dbReference type="Proteomes" id="UP000075531"/>
    </source>
</evidence>
<name>A0A151B2G9_9CLOT</name>
<dbReference type="AlphaFoldDB" id="A0A151B2G9"/>
<dbReference type="RefSeq" id="WP_066826059.1">
    <property type="nucleotide sequence ID" value="NZ_LTBA01000025.1"/>
</dbReference>
<dbReference type="Gene3D" id="2.60.40.790">
    <property type="match status" value="1"/>
</dbReference>
<reference evidence="4 5" key="1">
    <citation type="submission" date="2016-02" db="EMBL/GenBank/DDBJ databases">
        <title>Genome sequence of Clostridium tepidiprofundi DSM 19306.</title>
        <authorList>
            <person name="Poehlein A."/>
            <person name="Daniel R."/>
        </authorList>
    </citation>
    <scope>NUCLEOTIDE SEQUENCE [LARGE SCALE GENOMIC DNA]</scope>
    <source>
        <strain evidence="4 5">DSM 19306</strain>
    </source>
</reference>
<dbReference type="OrthoDB" id="9811615at2"/>
<organism evidence="4 5">
    <name type="scientific">Clostridium tepidiprofundi DSM 19306</name>
    <dbReference type="NCBI Taxonomy" id="1121338"/>
    <lineage>
        <taxon>Bacteria</taxon>
        <taxon>Bacillati</taxon>
        <taxon>Bacillota</taxon>
        <taxon>Clostridia</taxon>
        <taxon>Eubacteriales</taxon>
        <taxon>Clostridiaceae</taxon>
        <taxon>Clostridium</taxon>
    </lineage>
</organism>
<gene>
    <name evidence="4" type="ORF">CLTEP_19400</name>
</gene>
<dbReference type="CDD" id="cd06471">
    <property type="entry name" value="ACD_LpsHSP_like"/>
    <property type="match status" value="1"/>
</dbReference>
<evidence type="ECO:0000259" key="3">
    <source>
        <dbReference type="PROSITE" id="PS01031"/>
    </source>
</evidence>
<sequence>MFDMIPYRKNKNLVTRDDMFEQFFNNFFDNSLLEPFNFAKNSFKVDLKENNDNYVVEADLPGVDKNNIDITYENNYLTIRAKREDKIEETKDNYIRHERHYGEFRRSFYIDNVDENNIQASFNNGVLNITLPKLSDDNNKIKRININ</sequence>
<dbReference type="PROSITE" id="PS01031">
    <property type="entry name" value="SHSP"/>
    <property type="match status" value="1"/>
</dbReference>
<dbReference type="PANTHER" id="PTHR11527">
    <property type="entry name" value="HEAT-SHOCK PROTEIN 20 FAMILY MEMBER"/>
    <property type="match status" value="1"/>
</dbReference>
<dbReference type="NCBIfam" id="NF042420">
    <property type="entry name" value="Hsp18_Clos"/>
    <property type="match status" value="1"/>
</dbReference>
<dbReference type="InterPro" id="IPR053570">
    <property type="entry name" value="sHSP/HSP20"/>
</dbReference>
<feature type="domain" description="SHSP" evidence="3">
    <location>
        <begin position="36"/>
        <end position="147"/>
    </location>
</feature>
<accession>A0A151B2G9</accession>
<dbReference type="InterPro" id="IPR002068">
    <property type="entry name" value="A-crystallin/Hsp20_dom"/>
</dbReference>
<keyword evidence="5" id="KW-1185">Reference proteome</keyword>
<evidence type="ECO:0000256" key="2">
    <source>
        <dbReference type="RuleBase" id="RU003616"/>
    </source>
</evidence>
<dbReference type="PATRIC" id="fig|1121338.3.peg.2001"/>
<dbReference type="Pfam" id="PF00011">
    <property type="entry name" value="HSP20"/>
    <property type="match status" value="1"/>
</dbReference>
<dbReference type="STRING" id="1121338.CLTEP_19400"/>
<proteinExistence type="inferred from homology"/>
<dbReference type="InterPro" id="IPR031107">
    <property type="entry name" value="Small_HSP"/>
</dbReference>
<comment type="caution">
    <text evidence="4">The sequence shown here is derived from an EMBL/GenBank/DDBJ whole genome shotgun (WGS) entry which is preliminary data.</text>
</comment>
<protein>
    <submittedName>
        <fullName evidence="4">18 kDa heat shock protein</fullName>
    </submittedName>
</protein>
<evidence type="ECO:0000313" key="4">
    <source>
        <dbReference type="EMBL" id="KYH34095.1"/>
    </source>
</evidence>
<keyword evidence="4" id="KW-0346">Stress response</keyword>
<evidence type="ECO:0000256" key="1">
    <source>
        <dbReference type="PROSITE-ProRule" id="PRU00285"/>
    </source>
</evidence>
<comment type="similarity">
    <text evidence="1 2">Belongs to the small heat shock protein (HSP20) family.</text>
</comment>
<dbReference type="SUPFAM" id="SSF49764">
    <property type="entry name" value="HSP20-like chaperones"/>
    <property type="match status" value="1"/>
</dbReference>
<dbReference type="InterPro" id="IPR008978">
    <property type="entry name" value="HSP20-like_chaperone"/>
</dbReference>
<dbReference type="EMBL" id="LTBA01000025">
    <property type="protein sequence ID" value="KYH34095.1"/>
    <property type="molecule type" value="Genomic_DNA"/>
</dbReference>